<dbReference type="PANTHER" id="PTHR40761:SF1">
    <property type="entry name" value="CONSERVED INTEGRAL MEMBRANE ALANINE VALINE AND LEUCINE RICH PROTEIN-RELATED"/>
    <property type="match status" value="1"/>
</dbReference>
<gene>
    <name evidence="3" type="ORF">EAX62_09275</name>
</gene>
<evidence type="ECO:0000256" key="2">
    <source>
        <dbReference type="SAM" id="Phobius"/>
    </source>
</evidence>
<feature type="transmembrane region" description="Helical" evidence="2">
    <location>
        <begin position="81"/>
        <end position="99"/>
    </location>
</feature>
<dbReference type="SUPFAM" id="SSF103481">
    <property type="entry name" value="Multidrug resistance efflux transporter EmrE"/>
    <property type="match status" value="1"/>
</dbReference>
<name>A0A3M0GBH2_9ACTN</name>
<feature type="transmembrane region" description="Helical" evidence="2">
    <location>
        <begin position="57"/>
        <end position="75"/>
    </location>
</feature>
<dbReference type="OrthoDB" id="5187629at2"/>
<feature type="transmembrane region" description="Helical" evidence="2">
    <location>
        <begin position="171"/>
        <end position="192"/>
    </location>
</feature>
<feature type="transmembrane region" description="Helical" evidence="2">
    <location>
        <begin position="237"/>
        <end position="258"/>
    </location>
</feature>
<feature type="transmembrane region" description="Helical" evidence="2">
    <location>
        <begin position="204"/>
        <end position="225"/>
    </location>
</feature>
<protein>
    <recommendedName>
        <fullName evidence="5">DMT family transporter</fullName>
    </recommendedName>
</protein>
<accession>A0A3M0GBH2</accession>
<keyword evidence="2" id="KW-1133">Transmembrane helix</keyword>
<proteinExistence type="predicted"/>
<reference evidence="3 4" key="1">
    <citation type="submission" date="2018-10" db="EMBL/GenBank/DDBJ databases">
        <title>Tessaracoccus antarcticuss sp. nov., isolated from sediment.</title>
        <authorList>
            <person name="Zhou L.Y."/>
            <person name="Du Z.J."/>
        </authorList>
    </citation>
    <scope>NUCLEOTIDE SEQUENCE [LARGE SCALE GENOMIC DNA]</scope>
    <source>
        <strain evidence="3 4">JDX10</strain>
    </source>
</reference>
<keyword evidence="2" id="KW-0812">Transmembrane</keyword>
<evidence type="ECO:0000313" key="4">
    <source>
        <dbReference type="Proteomes" id="UP000275256"/>
    </source>
</evidence>
<feature type="region of interest" description="Disordered" evidence="1">
    <location>
        <begin position="314"/>
        <end position="340"/>
    </location>
</feature>
<evidence type="ECO:0008006" key="5">
    <source>
        <dbReference type="Google" id="ProtNLM"/>
    </source>
</evidence>
<organism evidence="3 4">
    <name type="scientific">Tessaracoccus antarcticus</name>
    <dbReference type="NCBI Taxonomy" id="2479848"/>
    <lineage>
        <taxon>Bacteria</taxon>
        <taxon>Bacillati</taxon>
        <taxon>Actinomycetota</taxon>
        <taxon>Actinomycetes</taxon>
        <taxon>Propionibacteriales</taxon>
        <taxon>Propionibacteriaceae</taxon>
        <taxon>Tessaracoccus</taxon>
    </lineage>
</organism>
<evidence type="ECO:0000313" key="3">
    <source>
        <dbReference type="EMBL" id="RMB59912.1"/>
    </source>
</evidence>
<feature type="transmembrane region" description="Helical" evidence="2">
    <location>
        <begin position="143"/>
        <end position="162"/>
    </location>
</feature>
<dbReference type="InterPro" id="IPR037185">
    <property type="entry name" value="EmrE-like"/>
</dbReference>
<dbReference type="PANTHER" id="PTHR40761">
    <property type="entry name" value="CONSERVED INTEGRAL MEMBRANE ALANINE VALINE AND LEUCINE RICH PROTEIN-RELATED"/>
    <property type="match status" value="1"/>
</dbReference>
<feature type="transmembrane region" description="Helical" evidence="2">
    <location>
        <begin position="111"/>
        <end position="131"/>
    </location>
</feature>
<dbReference type="AlphaFoldDB" id="A0A3M0GBH2"/>
<dbReference type="RefSeq" id="WP_121901392.1">
    <property type="nucleotide sequence ID" value="NZ_REFW01000002.1"/>
</dbReference>
<comment type="caution">
    <text evidence="3">The sequence shown here is derived from an EMBL/GenBank/DDBJ whole genome shotgun (WGS) entry which is preliminary data.</text>
</comment>
<keyword evidence="4" id="KW-1185">Reference proteome</keyword>
<sequence>MNIALAIGLQVIGSFLFASGATLQHLGVKSTFDPSSTTSSNRLTMSGMLRLFKIRKWLLGLVFVFSGAALHLFALSMAPVAVVQPVGILAVPWSVLLAAKIHGHKVPSRIWTAVSVTVLGVVGFTVFSSLFAKGDTPFEFAPILISFVVVLLLCAVLSGFALKAPGWSKAMLWSSVGAIFYGLASGMMKAAMNLVQSHGFSLTHWRVLAVIGFMLACYALGVWMIQQGYASGPAEITVGTMTTVDPFVAVVFGLVVLGEGYGMGIGPGIGMVVSGAVAVYGVVLLSRDHPDAVEERRKAAEDAAQALAAAHALKMGERSPGVHREDSVGDGKRGQRGTES</sequence>
<dbReference type="Proteomes" id="UP000275256">
    <property type="component" value="Unassembled WGS sequence"/>
</dbReference>
<dbReference type="EMBL" id="REFW01000002">
    <property type="protein sequence ID" value="RMB59912.1"/>
    <property type="molecule type" value="Genomic_DNA"/>
</dbReference>
<feature type="transmembrane region" description="Helical" evidence="2">
    <location>
        <begin position="264"/>
        <end position="286"/>
    </location>
</feature>
<evidence type="ECO:0000256" key="1">
    <source>
        <dbReference type="SAM" id="MobiDB-lite"/>
    </source>
</evidence>
<keyword evidence="2" id="KW-0472">Membrane</keyword>